<feature type="region of interest" description="Disordered" evidence="2">
    <location>
        <begin position="1336"/>
        <end position="1372"/>
    </location>
</feature>
<dbReference type="PANTHER" id="PTHR34677">
    <property type="match status" value="1"/>
</dbReference>
<dbReference type="Gene3D" id="2.60.40.10">
    <property type="entry name" value="Immunoglobulins"/>
    <property type="match status" value="3"/>
</dbReference>
<dbReference type="EMBL" id="VUJV01000001">
    <property type="protein sequence ID" value="KAA1420978.1"/>
    <property type="molecule type" value="Genomic_DNA"/>
</dbReference>
<dbReference type="InterPro" id="IPR013517">
    <property type="entry name" value="FG-GAP"/>
</dbReference>
<dbReference type="SUPFAM" id="SSF69318">
    <property type="entry name" value="Integrin alpha N-terminal domain"/>
    <property type="match status" value="1"/>
</dbReference>
<feature type="compositionally biased region" description="Polar residues" evidence="2">
    <location>
        <begin position="1071"/>
        <end position="1101"/>
    </location>
</feature>
<feature type="compositionally biased region" description="Polar residues" evidence="2">
    <location>
        <begin position="911"/>
        <end position="924"/>
    </location>
</feature>
<evidence type="ECO:0000313" key="6">
    <source>
        <dbReference type="EMBL" id="KAA1420978.1"/>
    </source>
</evidence>
<evidence type="ECO:0000256" key="1">
    <source>
        <dbReference type="ARBA" id="ARBA00022729"/>
    </source>
</evidence>
<dbReference type="NCBIfam" id="TIGR01451">
    <property type="entry name" value="B_ant_repeat"/>
    <property type="match status" value="3"/>
</dbReference>
<dbReference type="Gene3D" id="2.130.10.130">
    <property type="entry name" value="Integrin alpha, N-terminal"/>
    <property type="match status" value="2"/>
</dbReference>
<dbReference type="Pfam" id="PF13517">
    <property type="entry name" value="FG-GAP_3"/>
    <property type="match status" value="3"/>
</dbReference>
<dbReference type="InterPro" id="IPR047589">
    <property type="entry name" value="DUF11_rpt"/>
</dbReference>
<feature type="region of interest" description="Disordered" evidence="2">
    <location>
        <begin position="1"/>
        <end position="24"/>
    </location>
</feature>
<evidence type="ECO:0000313" key="7">
    <source>
        <dbReference type="Proteomes" id="UP000325003"/>
    </source>
</evidence>
<dbReference type="Gene3D" id="3.30.420.430">
    <property type="match status" value="1"/>
</dbReference>
<feature type="compositionally biased region" description="Polar residues" evidence="2">
    <location>
        <begin position="1456"/>
        <end position="1466"/>
    </location>
</feature>
<feature type="region of interest" description="Disordered" evidence="2">
    <location>
        <begin position="1154"/>
        <end position="1188"/>
    </location>
</feature>
<dbReference type="Pfam" id="PF01345">
    <property type="entry name" value="DUF11"/>
    <property type="match status" value="3"/>
</dbReference>
<proteinExistence type="predicted"/>
<dbReference type="Gene3D" id="2.30.30.100">
    <property type="match status" value="2"/>
</dbReference>
<feature type="compositionally biased region" description="Polar residues" evidence="2">
    <location>
        <begin position="1357"/>
        <end position="1372"/>
    </location>
</feature>
<feature type="domain" description="DUF11" evidence="4">
    <location>
        <begin position="643"/>
        <end position="761"/>
    </location>
</feature>
<feature type="domain" description="DUF11" evidence="4">
    <location>
        <begin position="519"/>
        <end position="635"/>
    </location>
</feature>
<feature type="region of interest" description="Disordered" evidence="2">
    <location>
        <begin position="869"/>
        <end position="931"/>
    </location>
</feature>
<evidence type="ECO:0000256" key="3">
    <source>
        <dbReference type="SAM" id="Phobius"/>
    </source>
</evidence>
<comment type="caution">
    <text evidence="6">The sequence shown here is derived from an EMBL/GenBank/DDBJ whole genome shotgun (WGS) entry which is preliminary data.</text>
</comment>
<dbReference type="InterPro" id="IPR028994">
    <property type="entry name" value="Integrin_alpha_N"/>
</dbReference>
<dbReference type="InterPro" id="IPR001434">
    <property type="entry name" value="OmcB-like_DUF11"/>
</dbReference>
<evidence type="ECO:0000256" key="2">
    <source>
        <dbReference type="SAM" id="MobiDB-lite"/>
    </source>
</evidence>
<gene>
    <name evidence="6" type="ORF">F0U44_01155</name>
</gene>
<feature type="compositionally biased region" description="Polar residues" evidence="2">
    <location>
        <begin position="67"/>
        <end position="84"/>
    </location>
</feature>
<reference evidence="6 7" key="2">
    <citation type="submission" date="2019-09" db="EMBL/GenBank/DDBJ databases">
        <authorList>
            <person name="Jin C."/>
        </authorList>
    </citation>
    <scope>NUCLEOTIDE SEQUENCE [LARGE SCALE GENOMIC DNA]</scope>
    <source>
        <strain evidence="6 7">BN130099</strain>
    </source>
</reference>
<dbReference type="InterPro" id="IPR013783">
    <property type="entry name" value="Ig-like_fold"/>
</dbReference>
<feature type="region of interest" description="Disordered" evidence="2">
    <location>
        <begin position="1258"/>
        <end position="1278"/>
    </location>
</feature>
<dbReference type="Proteomes" id="UP000325003">
    <property type="component" value="Unassembled WGS sequence"/>
</dbReference>
<evidence type="ECO:0000259" key="4">
    <source>
        <dbReference type="Pfam" id="PF01345"/>
    </source>
</evidence>
<accession>A0A5B1LLH1</accession>
<dbReference type="GO" id="GO:0005975">
    <property type="term" value="P:carbohydrate metabolic process"/>
    <property type="evidence" value="ECO:0007669"/>
    <property type="project" value="UniProtKB-ARBA"/>
</dbReference>
<feature type="transmembrane region" description="Helical" evidence="3">
    <location>
        <begin position="44"/>
        <end position="62"/>
    </location>
</feature>
<keyword evidence="7" id="KW-1185">Reference proteome</keyword>
<feature type="region of interest" description="Disordered" evidence="2">
    <location>
        <begin position="974"/>
        <end position="1004"/>
    </location>
</feature>
<feature type="compositionally biased region" description="Polar residues" evidence="2">
    <location>
        <begin position="978"/>
        <end position="999"/>
    </location>
</feature>
<feature type="compositionally biased region" description="Low complexity" evidence="2">
    <location>
        <begin position="890"/>
        <end position="910"/>
    </location>
</feature>
<reference evidence="6 7" key="1">
    <citation type="submission" date="2019-09" db="EMBL/GenBank/DDBJ databases">
        <title>Nocardioides panacisoli sp. nov., isolated from the soil of a ginseng field.</title>
        <authorList>
            <person name="Cho C."/>
        </authorList>
    </citation>
    <scope>NUCLEOTIDE SEQUENCE [LARGE SCALE GENOMIC DNA]</scope>
    <source>
        <strain evidence="6 7">BN130099</strain>
    </source>
</reference>
<feature type="region of interest" description="Disordered" evidence="2">
    <location>
        <begin position="1440"/>
        <end position="1468"/>
    </location>
</feature>
<name>A0A5B1LLH1_9ACTN</name>
<keyword evidence="3" id="KW-1133">Transmembrane helix</keyword>
<feature type="region of interest" description="Disordered" evidence="2">
    <location>
        <begin position="62"/>
        <end position="98"/>
    </location>
</feature>
<feature type="domain" description="DUF11" evidence="4">
    <location>
        <begin position="768"/>
        <end position="893"/>
    </location>
</feature>
<organism evidence="6 7">
    <name type="scientific">Nocardioides humilatus</name>
    <dbReference type="NCBI Taxonomy" id="2607660"/>
    <lineage>
        <taxon>Bacteria</taxon>
        <taxon>Bacillati</taxon>
        <taxon>Actinomycetota</taxon>
        <taxon>Actinomycetes</taxon>
        <taxon>Propionibacteriales</taxon>
        <taxon>Nocardioidaceae</taxon>
        <taxon>Nocardioides</taxon>
    </lineage>
</organism>
<keyword evidence="3" id="KW-0472">Membrane</keyword>
<keyword evidence="3" id="KW-0812">Transmembrane</keyword>
<keyword evidence="1" id="KW-0732">Signal</keyword>
<feature type="domain" description="Bacterial Ig-like" evidence="5">
    <location>
        <begin position="1456"/>
        <end position="1532"/>
    </location>
</feature>
<protein>
    <submittedName>
        <fullName evidence="6">VCBS repeat-containing protein</fullName>
    </submittedName>
</protein>
<dbReference type="Pfam" id="PF19077">
    <property type="entry name" value="Big_13"/>
    <property type="match status" value="1"/>
</dbReference>
<feature type="region of interest" description="Disordered" evidence="2">
    <location>
        <begin position="1069"/>
        <end position="1101"/>
    </location>
</feature>
<sequence length="1621" mass="167643">MDVEPIQRWHPMSSIARRRDGQTPTEMESLMNLACVDKGRRRSAVLVAGLVATLVALGAAPADASQRRFTPPTSYSTESSQPFSIASGDINGDGDPDVVTSQEAGVSILLGNGDGTFAGATQTPCMSGAPDAVALADLDGDGDLDLIVGRGGGLHCGDANTSSGVSVLLGNGDGTFGAELRYPAGHTPDDVVTGFFNDDAIPDVVVADYGADTVTVLLGNGDGTLAAATHFPAGDTAIALAVGDLTGDGHTDIVVANYGSGGGVSILRGNGDGTFAAPTHVTIGAASNPYATTLALADLDEDGNLDLVTAAGVGVVSGSASILLGNGDGSFGTADNHDLPTSSPRSLTATDLDGDGHQDLAVAGGNYGSGVSVLFGDGDGDLSKATRYNGGSTDLTVDDFDTDGRPDLASVDYQSHTVSVLLGYDDITAPDTQIASGPVGGEATADDDPTFEFTGDPGDDVDHFECKLDSDSYADCTSPKHYVDLPHGSHTFSVRAVDVVGNVDATPAERTWTVGLTADLGIATTDSADPAPRGGQITYTLDVDNSGPDSAPNVVVDGDLPDGATFWYFGASPGWECSNTTTSIHCTRGSLAASASSSIEYSVFAPSQMGQITNSATVTSDADDLDLNDNTSEETTTLIPAADLGVFADSSPNPIAPGEELTYTAEVTNYGPDPFEGEIELVDELPAGVTFLNAGGNGWTCAHADHTVTCSKSTALAVDATDDGPVIVVQAPESVGYVPNNVTVTSSMPDPYLPNTAYTATRVNVPVDLALSIADSPDPVQANGSLTYTIDVNNLGPDDATEVDVSGELPSEIAEANEPVPSGAGWACATWYDGDTHRWFFQCSRSADLEPGAAPSLEITVTAPSNAQEIHSTARVSSGHPDPSPANNSDTETTTVHGTDDTTPPDTQITSGPANGVTSGSADTSFDFASDPPADLDHFECRLDDASYTTCTSPAALTGLTDGTHTFSVRAVDAAGNTDPTPASRTWTVDNTPPDTEITSGPADGAIVPSSATYGFAADPVADFDHFECKRDATAYQPCTSPKTYSDLPVGTHTLSVRAVDLVGNADPTPASRTWTVSGDHTAPDTQITSGPEDGSTTADRNPSFAFTATPPADLDHFECQLNGGPFEPCTSPKTYTDLPEASYVFAVRAVDASGNADPSPATRTWTVGPPDTTAPDTQITSGPADGAIVPSSATFGFAADPVADFDHFECKRDTTAYQPCTSPKTYSDLPTGTHTLSVRAVDLVGNADPTPATRTWTVSGDHTAPDTQITSGPEDGTTTFNRNPSFAFTATPPSDLDHFECQLNGGPFETCVSPKPYTDLPDASYVFAVRAVDASGNADPSPATRTWTVGPPDTTAPDTQITSGPAEGSTSTATVSFGFAADPVADFHHFECKRDRATYTPCASPTMYFDLTKGSHTFSVRAVDIVGNADPTPATRTWTVDTTPPNTKIGAVPKNGSTTSDNDPTLTFKGTPPADVDHFECKLDFGAYASCTSPTSYADLADGSHTFTVRAVDAAGNVDRSPATRTWTIDTTPPDTTITSHPDATIHLTARTAKVSFEFVSNDPNATFECRLDTAAFVACKSPKKYSAKPGQHTFEMRAVDKVKLVDPTPASFTFTFTRG</sequence>
<dbReference type="PANTHER" id="PTHR34677:SF3">
    <property type="entry name" value="BACTERIAL IG-LIKE DOMAIN-CONTAINING PROTEIN"/>
    <property type="match status" value="1"/>
</dbReference>
<evidence type="ECO:0000259" key="5">
    <source>
        <dbReference type="Pfam" id="PF19077"/>
    </source>
</evidence>
<dbReference type="InterPro" id="IPR044016">
    <property type="entry name" value="Big_13"/>
</dbReference>